<evidence type="ECO:0000313" key="7">
    <source>
        <dbReference type="Proteomes" id="UP000694427"/>
    </source>
</evidence>
<dbReference type="InterPro" id="IPR007110">
    <property type="entry name" value="Ig-like_dom"/>
</dbReference>
<keyword evidence="2 4" id="KW-0812">Transmembrane</keyword>
<accession>A0A8C1YCC1</accession>
<protein>
    <recommendedName>
        <fullName evidence="5">Ig-like domain-containing protein</fullName>
    </recommendedName>
</protein>
<comment type="subcellular location">
    <subcellularLocation>
        <location evidence="1">Membrane</location>
    </subcellularLocation>
</comment>
<feature type="transmembrane region" description="Helical" evidence="4">
    <location>
        <begin position="235"/>
        <end position="258"/>
    </location>
</feature>
<dbReference type="SUPFAM" id="SSF48726">
    <property type="entry name" value="Immunoglobulin"/>
    <property type="match status" value="2"/>
</dbReference>
<evidence type="ECO:0000259" key="5">
    <source>
        <dbReference type="PROSITE" id="PS50835"/>
    </source>
</evidence>
<evidence type="ECO:0000313" key="6">
    <source>
        <dbReference type="Ensembl" id="ENSCCRP00010118074.1"/>
    </source>
</evidence>
<dbReference type="GO" id="GO:0004888">
    <property type="term" value="F:transmembrane signaling receptor activity"/>
    <property type="evidence" value="ECO:0007669"/>
    <property type="project" value="TreeGrafter"/>
</dbReference>
<keyword evidence="7" id="KW-1185">Reference proteome</keyword>
<dbReference type="PANTHER" id="PTHR11860">
    <property type="entry name" value="POLYMERIC-IMMUNOGLOBULIN RECEPTOR"/>
    <property type="match status" value="1"/>
</dbReference>
<proteinExistence type="predicted"/>
<dbReference type="GO" id="GO:0005886">
    <property type="term" value="C:plasma membrane"/>
    <property type="evidence" value="ECO:0007669"/>
    <property type="project" value="TreeGrafter"/>
</dbReference>
<evidence type="ECO:0000256" key="1">
    <source>
        <dbReference type="ARBA" id="ARBA00004370"/>
    </source>
</evidence>
<dbReference type="CDD" id="cd05716">
    <property type="entry name" value="IgV_pIgR_like"/>
    <property type="match status" value="1"/>
</dbReference>
<dbReference type="InterPro" id="IPR050671">
    <property type="entry name" value="CD300_family_receptors"/>
</dbReference>
<organism evidence="6 7">
    <name type="scientific">Cyprinus carpio</name>
    <name type="common">Common carp</name>
    <dbReference type="NCBI Taxonomy" id="7962"/>
    <lineage>
        <taxon>Eukaryota</taxon>
        <taxon>Metazoa</taxon>
        <taxon>Chordata</taxon>
        <taxon>Craniata</taxon>
        <taxon>Vertebrata</taxon>
        <taxon>Euteleostomi</taxon>
        <taxon>Actinopterygii</taxon>
        <taxon>Neopterygii</taxon>
        <taxon>Teleostei</taxon>
        <taxon>Ostariophysi</taxon>
        <taxon>Cypriniformes</taxon>
        <taxon>Cyprinidae</taxon>
        <taxon>Cyprininae</taxon>
        <taxon>Cyprinus</taxon>
    </lineage>
</organism>
<dbReference type="InterPro" id="IPR013783">
    <property type="entry name" value="Ig-like_fold"/>
</dbReference>
<sequence>HLTSVSLTNKHQLTLTSMYRHHKPCSSIIDALIGREGDSVEIKCPYDEKHTEEACLRSGKCLSKEVKYLCKGKCFTKDAQNIIRSDEDHVIKPRISVKDDTELNLFTVNMTELRAEDAGKYWCAVRDDASVGGSASISCKHIRKQTRKFFCRGDQPSICIRDGARVSSNNRINGRFSLTEEPSAGVFTVKISDLRAEDSGKYWCAEESSGSFIFTELFIIIIIIIIIINQCVISGFPVTAVVSVGLILLAVCLVLVLFKIKLSSKHGETQKHTTEHLINQKFMFVGFYFLQAQEEIQVSDPESTNLYSTVQSPTNPSDGLLYAAVSFQKHEECRSDATVRFRKEETHCDYASVIASQSHSTSQMINTNYNFFFLYVCDSMHYYNYSIIAIDQL</sequence>
<feature type="transmembrane region" description="Helical" evidence="4">
    <location>
        <begin position="211"/>
        <end position="229"/>
    </location>
</feature>
<dbReference type="PANTHER" id="PTHR11860:SF118">
    <property type="entry name" value="CMRF35-LIKE MOLECULE 3-RELATED"/>
    <property type="match status" value="1"/>
</dbReference>
<reference evidence="6" key="1">
    <citation type="submission" date="2025-08" db="UniProtKB">
        <authorList>
            <consortium name="Ensembl"/>
        </authorList>
    </citation>
    <scope>IDENTIFICATION</scope>
</reference>
<keyword evidence="3 4" id="KW-0472">Membrane</keyword>
<dbReference type="Pfam" id="PF07686">
    <property type="entry name" value="V-set"/>
    <property type="match status" value="2"/>
</dbReference>
<dbReference type="AlphaFoldDB" id="A0A8C1YCC1"/>
<dbReference type="PROSITE" id="PS50835">
    <property type="entry name" value="IG_LIKE"/>
    <property type="match status" value="1"/>
</dbReference>
<dbReference type="Proteomes" id="UP000694427">
    <property type="component" value="Unplaced"/>
</dbReference>
<evidence type="ECO:0000256" key="4">
    <source>
        <dbReference type="SAM" id="Phobius"/>
    </source>
</evidence>
<keyword evidence="4" id="KW-1133">Transmembrane helix</keyword>
<feature type="domain" description="Ig-like" evidence="5">
    <location>
        <begin position="24"/>
        <end position="138"/>
    </location>
</feature>
<dbReference type="Ensembl" id="ENSCCRT00010131182.1">
    <property type="protein sequence ID" value="ENSCCRP00010118074.1"/>
    <property type="gene ID" value="ENSCCRG00010051746.1"/>
</dbReference>
<dbReference type="Gene3D" id="2.60.40.10">
    <property type="entry name" value="Immunoglobulins"/>
    <property type="match status" value="2"/>
</dbReference>
<dbReference type="InterPro" id="IPR013106">
    <property type="entry name" value="Ig_V-set"/>
</dbReference>
<evidence type="ECO:0000256" key="2">
    <source>
        <dbReference type="ARBA" id="ARBA00022692"/>
    </source>
</evidence>
<reference evidence="6" key="2">
    <citation type="submission" date="2025-09" db="UniProtKB">
        <authorList>
            <consortium name="Ensembl"/>
        </authorList>
    </citation>
    <scope>IDENTIFICATION</scope>
</reference>
<name>A0A8C1YCC1_CYPCA</name>
<dbReference type="InterPro" id="IPR036179">
    <property type="entry name" value="Ig-like_dom_sf"/>
</dbReference>
<evidence type="ECO:0000256" key="3">
    <source>
        <dbReference type="ARBA" id="ARBA00023136"/>
    </source>
</evidence>
<dbReference type="SMART" id="SM00406">
    <property type="entry name" value="IGv"/>
    <property type="match status" value="2"/>
</dbReference>